<reference evidence="2 3" key="1">
    <citation type="submission" date="2017-09" db="EMBL/GenBank/DDBJ databases">
        <title>Depth-based differentiation of microbial function through sediment-hosted aquifers and enrichment of novel symbionts in the deep terrestrial subsurface.</title>
        <authorList>
            <person name="Probst A.J."/>
            <person name="Ladd B."/>
            <person name="Jarett J.K."/>
            <person name="Geller-Mcgrath D.E."/>
            <person name="Sieber C.M."/>
            <person name="Emerson J.B."/>
            <person name="Anantharaman K."/>
            <person name="Thomas B.C."/>
            <person name="Malmstrom R."/>
            <person name="Stieglmeier M."/>
            <person name="Klingl A."/>
            <person name="Woyke T."/>
            <person name="Ryan C.M."/>
            <person name="Banfield J.F."/>
        </authorList>
    </citation>
    <scope>NUCLEOTIDE SEQUENCE [LARGE SCALE GENOMIC DNA]</scope>
    <source>
        <strain evidence="2">CG23_combo_of_CG06-09_8_20_14_all_42_19</strain>
    </source>
</reference>
<accession>A0A2H0ALC1</accession>
<evidence type="ECO:0000313" key="2">
    <source>
        <dbReference type="EMBL" id="PIP46215.1"/>
    </source>
</evidence>
<gene>
    <name evidence="2" type="ORF">COX15_01225</name>
</gene>
<dbReference type="SUPFAM" id="SSF50249">
    <property type="entry name" value="Nucleic acid-binding proteins"/>
    <property type="match status" value="1"/>
</dbReference>
<evidence type="ECO:0000259" key="1">
    <source>
        <dbReference type="Pfam" id="PF11967"/>
    </source>
</evidence>
<protein>
    <recommendedName>
        <fullName evidence="1">DNA replication/recombination mediator RecO N-terminal domain-containing protein</fullName>
    </recommendedName>
</protein>
<sequence>MYYTFLMVEHYTKAVVLSREPRGELDAALTLYTKDFGKIVAKVKSIRRITSKLSGHLTTGAVANIRVVERNGNGYQLVDALSSRVMVTLDLLRFLDFINKLTPLGVADLHLWHELESTLHEDSLNKANYRRIISIMGYDAKNAFCDNCGGRQIAYFLPHDIMFLCGRCFYSSGIKENEAFSI</sequence>
<proteinExistence type="predicted"/>
<organism evidence="2 3">
    <name type="scientific">Candidatus Colwellbacteria bacterium CG23_combo_of_CG06-09_8_20_14_all_42_19</name>
    <dbReference type="NCBI Taxonomy" id="1974541"/>
    <lineage>
        <taxon>Bacteria</taxon>
        <taxon>Candidatus Colwelliibacteriota</taxon>
    </lineage>
</organism>
<evidence type="ECO:0000313" key="3">
    <source>
        <dbReference type="Proteomes" id="UP000230007"/>
    </source>
</evidence>
<dbReference type="Proteomes" id="UP000230007">
    <property type="component" value="Unassembled WGS sequence"/>
</dbReference>
<feature type="domain" description="DNA replication/recombination mediator RecO N-terminal" evidence="1">
    <location>
        <begin position="7"/>
        <end position="78"/>
    </location>
</feature>
<dbReference type="EMBL" id="PCSK01000023">
    <property type="protein sequence ID" value="PIP46215.1"/>
    <property type="molecule type" value="Genomic_DNA"/>
</dbReference>
<dbReference type="InterPro" id="IPR012340">
    <property type="entry name" value="NA-bd_OB-fold"/>
</dbReference>
<name>A0A2H0ALC1_9BACT</name>
<comment type="caution">
    <text evidence="2">The sequence shown here is derived from an EMBL/GenBank/DDBJ whole genome shotgun (WGS) entry which is preliminary data.</text>
</comment>
<dbReference type="AlphaFoldDB" id="A0A2H0ALC1"/>
<dbReference type="InterPro" id="IPR022572">
    <property type="entry name" value="DNA_rep/recomb_RecO_N"/>
</dbReference>
<dbReference type="Gene3D" id="2.40.50.140">
    <property type="entry name" value="Nucleic acid-binding proteins"/>
    <property type="match status" value="1"/>
</dbReference>
<dbReference type="Pfam" id="PF11967">
    <property type="entry name" value="RecO_N"/>
    <property type="match status" value="1"/>
</dbReference>